<organism evidence="1 2">
    <name type="scientific">Hamiltonella defensa subsp. Acyrthosiphon pisum (strain 5AT)</name>
    <dbReference type="NCBI Taxonomy" id="572265"/>
    <lineage>
        <taxon>Bacteria</taxon>
        <taxon>Pseudomonadati</taxon>
        <taxon>Pseudomonadota</taxon>
        <taxon>Gammaproteobacteria</taxon>
        <taxon>Enterobacterales</taxon>
        <taxon>Enterobacteriaceae</taxon>
        <taxon>aphid secondary symbionts</taxon>
        <taxon>Candidatus Williamhamiltonella</taxon>
    </lineage>
</organism>
<evidence type="ECO:0000313" key="2">
    <source>
        <dbReference type="Proteomes" id="UP000002334"/>
    </source>
</evidence>
<dbReference type="EMBL" id="CP001277">
    <property type="protein sequence ID" value="ACQ68024.1"/>
    <property type="molecule type" value="Genomic_DNA"/>
</dbReference>
<sequence>MAFLLKAAFGAYDCRKNCKIIFNQVITPNINENQRNRKTTKRGRHPIFNSTIFSECFRTIERVFAWEDKFWRLFLRFERMSSVHYAFKTLAYTLINLRHVVSRLIKKTDNGFSSVGDTELLLCQPLAKIRSQSSKKFQFWRRDPQFTMIGASRYFIEIFSG</sequence>
<dbReference type="AlphaFoldDB" id="C4K631"/>
<name>C4K631_HAMD5</name>
<dbReference type="RefSeq" id="WP_015873808.1">
    <property type="nucleotide sequence ID" value="NC_012751.1"/>
</dbReference>
<reference evidence="1 2" key="1">
    <citation type="journal article" date="2009" name="Proc. Natl. Acad. Sci. U.S.A.">
        <title>Hamiltonella defensa, genome evolution of protective bacterial endosymbiont from pathogenic ancestors.</title>
        <authorList>
            <person name="Degnan P.H."/>
            <person name="Yu Y."/>
            <person name="Sisneros N."/>
            <person name="Wing R.A."/>
            <person name="Moran N.A."/>
        </authorList>
    </citation>
    <scope>NUCLEOTIDE SEQUENCE [LARGE SCALE GENOMIC DNA]</scope>
    <source>
        <strain evidence="2">5AT</strain>
    </source>
</reference>
<gene>
    <name evidence="1" type="ordered locus">HDEF_1391</name>
</gene>
<protein>
    <recommendedName>
        <fullName evidence="3">Transposase</fullName>
    </recommendedName>
</protein>
<keyword evidence="2" id="KW-1185">Reference proteome</keyword>
<accession>C4K631</accession>
<proteinExistence type="predicted"/>
<dbReference type="KEGG" id="hde:HDEF_1391"/>
<evidence type="ECO:0008006" key="3">
    <source>
        <dbReference type="Google" id="ProtNLM"/>
    </source>
</evidence>
<dbReference type="Proteomes" id="UP000002334">
    <property type="component" value="Chromosome"/>
</dbReference>
<dbReference type="HOGENOM" id="CLU_1641420_0_0_6"/>
<dbReference type="GeneID" id="66262129"/>
<evidence type="ECO:0000313" key="1">
    <source>
        <dbReference type="EMBL" id="ACQ68024.1"/>
    </source>
</evidence>